<dbReference type="FunFam" id="2.40.10.230:FF:000002">
    <property type="entry name" value="H/ACA ribonucleoprotein complex non-core subunit NAF1"/>
    <property type="match status" value="1"/>
</dbReference>
<feature type="compositionally biased region" description="Basic and acidic residues" evidence="11">
    <location>
        <begin position="101"/>
        <end position="111"/>
    </location>
</feature>
<evidence type="ECO:0000256" key="3">
    <source>
        <dbReference type="ARBA" id="ARBA00021438"/>
    </source>
</evidence>
<name>A0A5A9PGL3_9TELE</name>
<dbReference type="PANTHER" id="PTHR31633:SF1">
    <property type="entry name" value="H_ACA RIBONUCLEOPROTEIN COMPLEX NON-CORE SUBUNIT NAF1"/>
    <property type="match status" value="1"/>
</dbReference>
<sequence length="503" mass="55824">MEVDDETPHSQSEPTGNVNLQSPVIQSMPGEPCTISQSEPNVDQCTDIKSEQTGEHSVSSLSELKENQCTNIVSEHRDPHSACSQSEPKEDHCTNIESEQTSDHQPGHTEIQHISMHNEQTGDVCTSSHSGPREDHLIRNTSGPPEMKSEPVVSPQTGTGSLALLSMQYRGNGSDDDRSDSDSDSSSSTSSSSSSTSTSSSEPLKVHQGEDDDDEGVAMGSRKKPVPVKTQDELLLKDLPEVENLTISLPDNTEMEPIGTISSIVEQLVIVEAYKNTPPLNEDSVLFSQNRNSVGKVFEVFGPVCQPYYVMRFNSNEDISKKELKIRDPVYFAPKIKDFTGYIFTEKLKDIKGSDASWKNDQEPPAEALDYSDDEKEKMAKQKLKYQKRRQNDSGTDDESDKVRPAQKPTRRKPRQNRNAPRGQHHNPGGGFHSNHHAHPPFPPPDYIFPPSNPHMFPYQGPMYPPFPRPPPFHMGMPPWPPGANQGFMFHPPPPPPPPPSNQ</sequence>
<dbReference type="GO" id="GO:0000493">
    <property type="term" value="P:box H/ACA snoRNP assembly"/>
    <property type="evidence" value="ECO:0007669"/>
    <property type="project" value="InterPro"/>
</dbReference>
<evidence type="ECO:0000256" key="6">
    <source>
        <dbReference type="ARBA" id="ARBA00022553"/>
    </source>
</evidence>
<evidence type="ECO:0000256" key="5">
    <source>
        <dbReference type="ARBA" id="ARBA00022552"/>
    </source>
</evidence>
<feature type="region of interest" description="Disordered" evidence="11">
    <location>
        <begin position="1"/>
        <end position="230"/>
    </location>
</feature>
<protein>
    <recommendedName>
        <fullName evidence="3">H/ACA ribonucleoprotein complex non-core subunit NAF1</fullName>
    </recommendedName>
</protein>
<keyword evidence="13" id="KW-1185">Reference proteome</keyword>
<evidence type="ECO:0000256" key="7">
    <source>
        <dbReference type="ARBA" id="ARBA00022884"/>
    </source>
</evidence>
<dbReference type="GO" id="GO:0005634">
    <property type="term" value="C:nucleus"/>
    <property type="evidence" value="ECO:0007669"/>
    <property type="project" value="UniProtKB-SubCell"/>
</dbReference>
<dbReference type="GO" id="GO:0001522">
    <property type="term" value="P:pseudouridine synthesis"/>
    <property type="evidence" value="ECO:0007669"/>
    <property type="project" value="InterPro"/>
</dbReference>
<dbReference type="InterPro" id="IPR009000">
    <property type="entry name" value="Transl_B-barrel_sf"/>
</dbReference>
<keyword evidence="5" id="KW-0698">rRNA processing</keyword>
<comment type="caution">
    <text evidence="12">The sequence shown here is derived from an EMBL/GenBank/DDBJ whole genome shotgun (WGS) entry which is preliminary data.</text>
</comment>
<feature type="compositionally biased region" description="Polar residues" evidence="11">
    <location>
        <begin position="34"/>
        <end position="44"/>
    </location>
</feature>
<dbReference type="Proteomes" id="UP000324632">
    <property type="component" value="Chromosome 5"/>
</dbReference>
<comment type="subunit">
    <text evidence="10">During assembly of the complex, component of the small nucleolar ribonucleoprotein particles containing H/ACA-type snoRNAs (H/ACA snoRNPs) which contains NOLA2/NHP2, NOLA3/NOP10, NAF1 and DKC1/NOLA4. Interacts directly with DKC1/NOLA4.</text>
</comment>
<feature type="compositionally biased region" description="Polar residues" evidence="11">
    <location>
        <begin position="115"/>
        <end position="130"/>
    </location>
</feature>
<evidence type="ECO:0000256" key="1">
    <source>
        <dbReference type="ARBA" id="ARBA00004123"/>
    </source>
</evidence>
<proteinExistence type="inferred from homology"/>
<feature type="compositionally biased region" description="Polar residues" evidence="11">
    <location>
        <begin position="9"/>
        <end position="25"/>
    </location>
</feature>
<evidence type="ECO:0000256" key="9">
    <source>
        <dbReference type="ARBA" id="ARBA00057529"/>
    </source>
</evidence>
<dbReference type="InterPro" id="IPR007504">
    <property type="entry name" value="H/ACA_rnp_Gar1/Naf1"/>
</dbReference>
<dbReference type="Pfam" id="PF04410">
    <property type="entry name" value="Gar1"/>
    <property type="match status" value="1"/>
</dbReference>
<evidence type="ECO:0000256" key="11">
    <source>
        <dbReference type="SAM" id="MobiDB-lite"/>
    </source>
</evidence>
<gene>
    <name evidence="12" type="ORF">E1301_Tti019310</name>
</gene>
<comment type="similarity">
    <text evidence="2">Belongs to the NAF1 family.</text>
</comment>
<feature type="compositionally biased region" description="Low complexity" evidence="11">
    <location>
        <begin position="184"/>
        <end position="201"/>
    </location>
</feature>
<dbReference type="GO" id="GO:0005732">
    <property type="term" value="C:sno(s)RNA-containing ribonucleoprotein complex"/>
    <property type="evidence" value="ECO:0007669"/>
    <property type="project" value="InterPro"/>
</dbReference>
<evidence type="ECO:0000256" key="4">
    <source>
        <dbReference type="ARBA" id="ARBA00022517"/>
    </source>
</evidence>
<dbReference type="GO" id="GO:0003723">
    <property type="term" value="F:RNA binding"/>
    <property type="evidence" value="ECO:0007669"/>
    <property type="project" value="UniProtKB-KW"/>
</dbReference>
<evidence type="ECO:0000256" key="10">
    <source>
        <dbReference type="ARBA" id="ARBA00063185"/>
    </source>
</evidence>
<evidence type="ECO:0000256" key="8">
    <source>
        <dbReference type="ARBA" id="ARBA00023242"/>
    </source>
</evidence>
<evidence type="ECO:0000313" key="12">
    <source>
        <dbReference type="EMBL" id="KAA0720865.1"/>
    </source>
</evidence>
<keyword evidence="4" id="KW-0690">Ribosome biogenesis</keyword>
<dbReference type="GO" id="GO:0006364">
    <property type="term" value="P:rRNA processing"/>
    <property type="evidence" value="ECO:0007669"/>
    <property type="project" value="UniProtKB-KW"/>
</dbReference>
<dbReference type="Gene3D" id="2.40.10.230">
    <property type="entry name" value="Probable tRNA pseudouridine synthase domain"/>
    <property type="match status" value="1"/>
</dbReference>
<keyword evidence="7" id="KW-0694">RNA-binding</keyword>
<feature type="region of interest" description="Disordered" evidence="11">
    <location>
        <begin position="355"/>
        <end position="447"/>
    </location>
</feature>
<evidence type="ECO:0000256" key="2">
    <source>
        <dbReference type="ARBA" id="ARBA00009801"/>
    </source>
</evidence>
<feature type="compositionally biased region" description="Pro residues" evidence="11">
    <location>
        <begin position="491"/>
        <end position="503"/>
    </location>
</feature>
<organism evidence="12 13">
    <name type="scientific">Triplophysa tibetana</name>
    <dbReference type="NCBI Taxonomy" id="1572043"/>
    <lineage>
        <taxon>Eukaryota</taxon>
        <taxon>Metazoa</taxon>
        <taxon>Chordata</taxon>
        <taxon>Craniata</taxon>
        <taxon>Vertebrata</taxon>
        <taxon>Euteleostomi</taxon>
        <taxon>Actinopterygii</taxon>
        <taxon>Neopterygii</taxon>
        <taxon>Teleostei</taxon>
        <taxon>Ostariophysi</taxon>
        <taxon>Cypriniformes</taxon>
        <taxon>Nemacheilidae</taxon>
        <taxon>Triplophysa</taxon>
    </lineage>
</organism>
<feature type="compositionally biased region" description="Polar residues" evidence="11">
    <location>
        <begin position="55"/>
        <end position="73"/>
    </location>
</feature>
<keyword evidence="12" id="KW-0687">Ribonucleoprotein</keyword>
<keyword evidence="8" id="KW-0539">Nucleus</keyword>
<dbReference type="PANTHER" id="PTHR31633">
    <property type="entry name" value="H/ACA RIBONUCLEOPROTEIN COMPLEX NON-CORE SUBUNIT NAF1"/>
    <property type="match status" value="1"/>
</dbReference>
<dbReference type="AlphaFoldDB" id="A0A5A9PGL3"/>
<dbReference type="SUPFAM" id="SSF50447">
    <property type="entry name" value="Translation proteins"/>
    <property type="match status" value="1"/>
</dbReference>
<dbReference type="InterPro" id="IPR038664">
    <property type="entry name" value="Gar1/Naf1_Cbf5-bd_sf"/>
</dbReference>
<evidence type="ECO:0000313" key="13">
    <source>
        <dbReference type="Proteomes" id="UP000324632"/>
    </source>
</evidence>
<keyword evidence="6" id="KW-0597">Phosphoprotein</keyword>
<comment type="subcellular location">
    <subcellularLocation>
        <location evidence="1">Nucleus</location>
    </subcellularLocation>
</comment>
<dbReference type="EMBL" id="SOYY01000005">
    <property type="protein sequence ID" value="KAA0720865.1"/>
    <property type="molecule type" value="Genomic_DNA"/>
</dbReference>
<comment type="function">
    <text evidence="9">RNA-binding protein required for the maturation of box H/ACA snoRNPs complex and ribosome biogenesis. During assembly of the H/ACA snoRNPs complex, it associates with the complex and disappears during maturation of the complex and is replaced by NOLA1/GAR1 to yield mature H/ACA snoRNPs complex. Probably competes with NOLA1/GAR1 for binding with DKC1/NOLA4.</text>
</comment>
<feature type="region of interest" description="Disordered" evidence="11">
    <location>
        <begin position="478"/>
        <end position="503"/>
    </location>
</feature>
<reference evidence="12 13" key="1">
    <citation type="journal article" date="2019" name="Mol. Ecol. Resour.">
        <title>Chromosome-level genome assembly of Triplophysa tibetana, a fish adapted to the harsh high-altitude environment of the Tibetan Plateau.</title>
        <authorList>
            <person name="Yang X."/>
            <person name="Liu H."/>
            <person name="Ma Z."/>
            <person name="Zou Y."/>
            <person name="Zou M."/>
            <person name="Mao Y."/>
            <person name="Li X."/>
            <person name="Wang H."/>
            <person name="Chen T."/>
            <person name="Wang W."/>
            <person name="Yang R."/>
        </authorList>
    </citation>
    <scope>NUCLEOTIDE SEQUENCE [LARGE SCALE GENOMIC DNA]</scope>
    <source>
        <strain evidence="12">TTIB1903HZAU</strain>
        <tissue evidence="12">Muscle</tissue>
    </source>
</reference>
<accession>A0A5A9PGL3</accession>
<dbReference type="GO" id="GO:0043489">
    <property type="term" value="P:RNA stabilization"/>
    <property type="evidence" value="ECO:0007669"/>
    <property type="project" value="UniProtKB-ARBA"/>
</dbReference>
<dbReference type="InterPro" id="IPR040309">
    <property type="entry name" value="Naf1"/>
</dbReference>